<comment type="catalytic activity">
    <reaction evidence="8">
        <text>L-glutamate + ATP = L-glutamyl 5-phosphate + ADP</text>
        <dbReference type="Rhea" id="RHEA:14877"/>
        <dbReference type="ChEBI" id="CHEBI:29985"/>
        <dbReference type="ChEBI" id="CHEBI:30616"/>
        <dbReference type="ChEBI" id="CHEBI:58274"/>
        <dbReference type="ChEBI" id="CHEBI:456216"/>
        <dbReference type="EC" id="2.7.2.11"/>
    </reaction>
</comment>
<dbReference type="InterPro" id="IPR036974">
    <property type="entry name" value="PUA_sf"/>
</dbReference>
<dbReference type="PANTHER" id="PTHR43654:SF1">
    <property type="entry name" value="ISOPENTENYL PHOSPHATE KINASE"/>
    <property type="match status" value="1"/>
</dbReference>
<dbReference type="Pfam" id="PF00696">
    <property type="entry name" value="AA_kinase"/>
    <property type="match status" value="1"/>
</dbReference>
<dbReference type="PRINTS" id="PR00474">
    <property type="entry name" value="GLU5KINASE"/>
</dbReference>
<dbReference type="GO" id="GO:0003723">
    <property type="term" value="F:RNA binding"/>
    <property type="evidence" value="ECO:0007669"/>
    <property type="project" value="InterPro"/>
</dbReference>
<comment type="subcellular location">
    <subcellularLocation>
        <location evidence="8">Cytoplasm</location>
    </subcellularLocation>
</comment>
<dbReference type="PROSITE" id="PS50890">
    <property type="entry name" value="PUA"/>
    <property type="match status" value="1"/>
</dbReference>
<dbReference type="InterPro" id="IPR001048">
    <property type="entry name" value="Asp/Glu/Uridylate_kinase"/>
</dbReference>
<feature type="binding site" evidence="8">
    <location>
        <begin position="201"/>
        <end position="202"/>
    </location>
    <ligand>
        <name>ATP</name>
        <dbReference type="ChEBI" id="CHEBI:30616"/>
    </ligand>
</feature>
<dbReference type="CDD" id="cd04242">
    <property type="entry name" value="AAK_G5K_ProB"/>
    <property type="match status" value="1"/>
</dbReference>
<evidence type="ECO:0000256" key="5">
    <source>
        <dbReference type="ARBA" id="ARBA00022741"/>
    </source>
</evidence>
<evidence type="ECO:0000256" key="8">
    <source>
        <dbReference type="HAMAP-Rule" id="MF_00456"/>
    </source>
</evidence>
<keyword evidence="12" id="KW-1185">Reference proteome</keyword>
<comment type="function">
    <text evidence="8">Catalyzes the transfer of a phosphate group to glutamate to form L-glutamate 5-phosphate.</text>
</comment>
<comment type="pathway">
    <text evidence="8">Amino-acid biosynthesis; L-proline biosynthesis; L-glutamate 5-semialdehyde from L-glutamate: step 1/2.</text>
</comment>
<dbReference type="InterPro" id="IPR015947">
    <property type="entry name" value="PUA-like_sf"/>
</dbReference>
<keyword evidence="4 8" id="KW-0808">Transferase</keyword>
<dbReference type="UniPathway" id="UPA00098">
    <property type="reaction ID" value="UER00359"/>
</dbReference>
<keyword evidence="7 8" id="KW-0067">ATP-binding</keyword>
<dbReference type="HAMAP" id="MF_00456">
    <property type="entry name" value="ProB"/>
    <property type="match status" value="1"/>
</dbReference>
<feature type="binding site" evidence="8">
    <location>
        <position position="181"/>
    </location>
    <ligand>
        <name>substrate</name>
    </ligand>
</feature>
<dbReference type="NCBIfam" id="TIGR01027">
    <property type="entry name" value="proB"/>
    <property type="match status" value="1"/>
</dbReference>
<comment type="similarity">
    <text evidence="8">Belongs to the glutamate 5-kinase family.</text>
</comment>
<dbReference type="InterPro" id="IPR001057">
    <property type="entry name" value="Glu/AcGlu_kinase"/>
</dbReference>
<sequence>MIPPTSWRSTAEPTVTTSAEPSIESEEQVRAAIGNARRIVVKIGSSSLSSATKGLDDERLDELVGTLSTAHEGGRDIVLISSGAIAAGLRPLGLSRRPRDLAHQQAAAAVGQGLLMEHYAQGFARRGIRVGQVLLTVDDVTRQSNYRNALRTFGTLLRMGVLPIVNENDTVATHEIRFGDNDRLAALVAQLVRADAMVLLSDVDALYTAHPDDPDAVRIGFVPDVENLHVDTHRLGSAGVGSGGMTTKIQAARIAACAGIPVMMAKAKDAAKALAGIDGGTVFAPIDHRRPRRLLWLAFASEARGRIVLDAGAVRAITGRHASLLAAGITGISGEFAAGDPVELAAGDGSVIARGIVNFSSEELPAMFGRNSAELAAELGVEYEREVIHRDMLVLMNHTGM</sequence>
<evidence type="ECO:0000256" key="9">
    <source>
        <dbReference type="SAM" id="MobiDB-lite"/>
    </source>
</evidence>
<dbReference type="InterPro" id="IPR019797">
    <property type="entry name" value="Glutamate_5-kinase_CS"/>
</dbReference>
<feature type="compositionally biased region" description="Polar residues" evidence="9">
    <location>
        <begin position="1"/>
        <end position="20"/>
    </location>
</feature>
<dbReference type="Gene3D" id="3.40.1160.10">
    <property type="entry name" value="Acetylglutamate kinase-like"/>
    <property type="match status" value="1"/>
</dbReference>
<dbReference type="FunFam" id="3.40.1160.10:FF:000018">
    <property type="entry name" value="Glutamate 5-kinase"/>
    <property type="match status" value="1"/>
</dbReference>
<name>A0A1H9SAE0_9ACTN</name>
<reference evidence="11 12" key="1">
    <citation type="submission" date="2016-10" db="EMBL/GenBank/DDBJ databases">
        <authorList>
            <person name="de Groot N.N."/>
        </authorList>
    </citation>
    <scope>NUCLEOTIDE SEQUENCE [LARGE SCALE GENOMIC DNA]</scope>
    <source>
        <strain evidence="11 12">DSM 16859</strain>
    </source>
</reference>
<evidence type="ECO:0000256" key="4">
    <source>
        <dbReference type="ARBA" id="ARBA00022679"/>
    </source>
</evidence>
<evidence type="ECO:0000259" key="10">
    <source>
        <dbReference type="SMART" id="SM00359"/>
    </source>
</evidence>
<dbReference type="InterPro" id="IPR041739">
    <property type="entry name" value="G5K_ProB"/>
</dbReference>
<dbReference type="PANTHER" id="PTHR43654">
    <property type="entry name" value="GLUTAMATE 5-KINASE"/>
    <property type="match status" value="1"/>
</dbReference>
<dbReference type="Proteomes" id="UP000198815">
    <property type="component" value="Unassembled WGS sequence"/>
</dbReference>
<feature type="region of interest" description="Disordered" evidence="9">
    <location>
        <begin position="1"/>
        <end position="26"/>
    </location>
</feature>
<proteinExistence type="inferred from homology"/>
<dbReference type="Gene3D" id="2.30.130.10">
    <property type="entry name" value="PUA domain"/>
    <property type="match status" value="1"/>
</dbReference>
<organism evidence="11 12">
    <name type="scientific">Propionibacterium cyclohexanicum</name>
    <dbReference type="NCBI Taxonomy" id="64702"/>
    <lineage>
        <taxon>Bacteria</taxon>
        <taxon>Bacillati</taxon>
        <taxon>Actinomycetota</taxon>
        <taxon>Actinomycetes</taxon>
        <taxon>Propionibacteriales</taxon>
        <taxon>Propionibacteriaceae</taxon>
        <taxon>Propionibacterium</taxon>
    </lineage>
</organism>
<gene>
    <name evidence="8" type="primary">proB</name>
    <name evidence="11" type="ORF">SAMN05443377_11226</name>
</gene>
<dbReference type="InterPro" id="IPR005715">
    <property type="entry name" value="Glu_5kinase/COase_Synthase"/>
</dbReference>
<feature type="binding site" evidence="8">
    <location>
        <position position="82"/>
    </location>
    <ligand>
        <name>substrate</name>
    </ligand>
</feature>
<dbReference type="Pfam" id="PF01472">
    <property type="entry name" value="PUA"/>
    <property type="match status" value="1"/>
</dbReference>
<dbReference type="PIRSF" id="PIRSF000729">
    <property type="entry name" value="GK"/>
    <property type="match status" value="1"/>
</dbReference>
<evidence type="ECO:0000256" key="1">
    <source>
        <dbReference type="ARBA" id="ARBA00022490"/>
    </source>
</evidence>
<evidence type="ECO:0000256" key="6">
    <source>
        <dbReference type="ARBA" id="ARBA00022777"/>
    </source>
</evidence>
<dbReference type="AlphaFoldDB" id="A0A1H9SAE0"/>
<dbReference type="EC" id="2.7.2.11" evidence="8"/>
<keyword evidence="5 8" id="KW-0547">Nucleotide-binding</keyword>
<evidence type="ECO:0000313" key="11">
    <source>
        <dbReference type="EMBL" id="SER81987.1"/>
    </source>
</evidence>
<feature type="binding site" evidence="8">
    <location>
        <position position="169"/>
    </location>
    <ligand>
        <name>substrate</name>
    </ligand>
</feature>
<keyword evidence="6 8" id="KW-0418">Kinase</keyword>
<keyword evidence="2 8" id="KW-0028">Amino-acid biosynthesis</keyword>
<dbReference type="GO" id="GO:0055129">
    <property type="term" value="P:L-proline biosynthetic process"/>
    <property type="evidence" value="ECO:0007669"/>
    <property type="project" value="UniProtKB-UniRule"/>
</dbReference>
<protein>
    <recommendedName>
        <fullName evidence="8">Glutamate 5-kinase</fullName>
        <ecNumber evidence="8">2.7.2.11</ecNumber>
    </recommendedName>
    <alternativeName>
        <fullName evidence="8">Gamma-glutamyl kinase</fullName>
        <shortName evidence="8">GK</shortName>
    </alternativeName>
</protein>
<dbReference type="InterPro" id="IPR002478">
    <property type="entry name" value="PUA"/>
</dbReference>
<dbReference type="OrthoDB" id="9804434at2"/>
<dbReference type="GO" id="GO:0005829">
    <property type="term" value="C:cytosol"/>
    <property type="evidence" value="ECO:0007669"/>
    <property type="project" value="TreeGrafter"/>
</dbReference>
<dbReference type="PROSITE" id="PS00902">
    <property type="entry name" value="GLUTAMATE_5_KINASE"/>
    <property type="match status" value="1"/>
</dbReference>
<dbReference type="SMART" id="SM00359">
    <property type="entry name" value="PUA"/>
    <property type="match status" value="1"/>
</dbReference>
<dbReference type="STRING" id="64702.SAMN05443377_11226"/>
<keyword evidence="1 8" id="KW-0963">Cytoplasm</keyword>
<feature type="binding site" evidence="8">
    <location>
        <begin position="242"/>
        <end position="248"/>
    </location>
    <ligand>
        <name>ATP</name>
        <dbReference type="ChEBI" id="CHEBI:30616"/>
    </ligand>
</feature>
<accession>A0A1H9SAE0</accession>
<dbReference type="EMBL" id="FOGZ01000012">
    <property type="protein sequence ID" value="SER81987.1"/>
    <property type="molecule type" value="Genomic_DNA"/>
</dbReference>
<dbReference type="SUPFAM" id="SSF53633">
    <property type="entry name" value="Carbamate kinase-like"/>
    <property type="match status" value="1"/>
</dbReference>
<evidence type="ECO:0000256" key="3">
    <source>
        <dbReference type="ARBA" id="ARBA00022650"/>
    </source>
</evidence>
<dbReference type="InterPro" id="IPR011529">
    <property type="entry name" value="Glu_5kinase"/>
</dbReference>
<dbReference type="SUPFAM" id="SSF88697">
    <property type="entry name" value="PUA domain-like"/>
    <property type="match status" value="1"/>
</dbReference>
<dbReference type="InterPro" id="IPR036393">
    <property type="entry name" value="AceGlu_kinase-like_sf"/>
</dbReference>
<dbReference type="CDD" id="cd21157">
    <property type="entry name" value="PUA_G5K"/>
    <property type="match status" value="1"/>
</dbReference>
<evidence type="ECO:0000313" key="12">
    <source>
        <dbReference type="Proteomes" id="UP000198815"/>
    </source>
</evidence>
<dbReference type="GO" id="GO:0005524">
    <property type="term" value="F:ATP binding"/>
    <property type="evidence" value="ECO:0007669"/>
    <property type="project" value="UniProtKB-KW"/>
</dbReference>
<keyword evidence="3 8" id="KW-0641">Proline biosynthesis</keyword>
<feature type="binding site" evidence="8">
    <location>
        <position position="42"/>
    </location>
    <ligand>
        <name>ATP</name>
        <dbReference type="ChEBI" id="CHEBI:30616"/>
    </ligand>
</feature>
<evidence type="ECO:0000256" key="2">
    <source>
        <dbReference type="ARBA" id="ARBA00022605"/>
    </source>
</evidence>
<evidence type="ECO:0000256" key="7">
    <source>
        <dbReference type="ARBA" id="ARBA00022840"/>
    </source>
</evidence>
<feature type="domain" description="PUA" evidence="10">
    <location>
        <begin position="305"/>
        <end position="388"/>
    </location>
</feature>
<dbReference type="GO" id="GO:0004349">
    <property type="term" value="F:glutamate 5-kinase activity"/>
    <property type="evidence" value="ECO:0007669"/>
    <property type="project" value="UniProtKB-UniRule"/>
</dbReference>